<dbReference type="AlphaFoldDB" id="A0A1E7FV63"/>
<organism evidence="2 3">
    <name type="scientific">Fragilariopsis cylindrus CCMP1102</name>
    <dbReference type="NCBI Taxonomy" id="635003"/>
    <lineage>
        <taxon>Eukaryota</taxon>
        <taxon>Sar</taxon>
        <taxon>Stramenopiles</taxon>
        <taxon>Ochrophyta</taxon>
        <taxon>Bacillariophyta</taxon>
        <taxon>Bacillariophyceae</taxon>
        <taxon>Bacillariophycidae</taxon>
        <taxon>Bacillariales</taxon>
        <taxon>Bacillariaceae</taxon>
        <taxon>Fragilariopsis</taxon>
    </lineage>
</organism>
<evidence type="ECO:0000313" key="2">
    <source>
        <dbReference type="EMBL" id="OEU21733.1"/>
    </source>
</evidence>
<keyword evidence="3" id="KW-1185">Reference proteome</keyword>
<accession>A0A1E7FV63</accession>
<feature type="compositionally biased region" description="Polar residues" evidence="1">
    <location>
        <begin position="197"/>
        <end position="214"/>
    </location>
</feature>
<evidence type="ECO:0000256" key="1">
    <source>
        <dbReference type="SAM" id="MobiDB-lite"/>
    </source>
</evidence>
<dbReference type="InterPro" id="IPR006886">
    <property type="entry name" value="RNA_pol_III_Rpc5"/>
</dbReference>
<protein>
    <submittedName>
        <fullName evidence="2">Uncharacterized protein</fullName>
    </submittedName>
</protein>
<reference evidence="2 3" key="1">
    <citation type="submission" date="2016-09" db="EMBL/GenBank/DDBJ databases">
        <title>Extensive genetic diversity and differential bi-allelic expression allows diatom success in the polar Southern Ocean.</title>
        <authorList>
            <consortium name="DOE Joint Genome Institute"/>
            <person name="Mock T."/>
            <person name="Otillar R.P."/>
            <person name="Strauss J."/>
            <person name="Dupont C."/>
            <person name="Frickenhaus S."/>
            <person name="Maumus F."/>
            <person name="Mcmullan M."/>
            <person name="Sanges R."/>
            <person name="Schmutz J."/>
            <person name="Toseland A."/>
            <person name="Valas R."/>
            <person name="Veluchamy A."/>
            <person name="Ward B.J."/>
            <person name="Allen A."/>
            <person name="Barry K."/>
            <person name="Falciatore A."/>
            <person name="Ferrante M."/>
            <person name="Fortunato A.E."/>
            <person name="Gloeckner G."/>
            <person name="Gruber A."/>
            <person name="Hipkin R."/>
            <person name="Janech M."/>
            <person name="Kroth P."/>
            <person name="Leese F."/>
            <person name="Lindquist E."/>
            <person name="Lyon B.R."/>
            <person name="Martin J."/>
            <person name="Mayer C."/>
            <person name="Parker M."/>
            <person name="Quesneville H."/>
            <person name="Raymond J."/>
            <person name="Uhlig C."/>
            <person name="Valentin K.U."/>
            <person name="Worden A.Z."/>
            <person name="Armbrust E.V."/>
            <person name="Bowler C."/>
            <person name="Green B."/>
            <person name="Moulton V."/>
            <person name="Van Oosterhout C."/>
            <person name="Grigoriev I."/>
        </authorList>
    </citation>
    <scope>NUCLEOTIDE SEQUENCE [LARGE SCALE GENOMIC DNA]</scope>
    <source>
        <strain evidence="2 3">CCMP1102</strain>
    </source>
</reference>
<feature type="compositionally biased region" description="Acidic residues" evidence="1">
    <location>
        <begin position="13"/>
        <end position="25"/>
    </location>
</feature>
<dbReference type="Proteomes" id="UP000095751">
    <property type="component" value="Unassembled WGS sequence"/>
</dbReference>
<dbReference type="EMBL" id="KV784353">
    <property type="protein sequence ID" value="OEU21733.1"/>
    <property type="molecule type" value="Genomic_DNA"/>
</dbReference>
<dbReference type="GO" id="GO:0005666">
    <property type="term" value="C:RNA polymerase III complex"/>
    <property type="evidence" value="ECO:0007669"/>
    <property type="project" value="TreeGrafter"/>
</dbReference>
<proteinExistence type="predicted"/>
<dbReference type="InParanoid" id="A0A1E7FV63"/>
<dbReference type="KEGG" id="fcy:FRACYDRAFT_231878"/>
<feature type="region of interest" description="Disordered" evidence="1">
    <location>
        <begin position="1"/>
        <end position="57"/>
    </location>
</feature>
<dbReference type="Pfam" id="PF04801">
    <property type="entry name" value="RPC5"/>
    <property type="match status" value="2"/>
</dbReference>
<dbReference type="PANTHER" id="PTHR12069">
    <property type="entry name" value="DNA-DIRECTED RNA POLYMERASES III 80 KDA POLYPEPTIDE RNA POLYMERASE III SUBUNIT 5"/>
    <property type="match status" value="1"/>
</dbReference>
<feature type="region of interest" description="Disordered" evidence="1">
    <location>
        <begin position="192"/>
        <end position="218"/>
    </location>
</feature>
<gene>
    <name evidence="2" type="ORF">FRACYDRAFT_231878</name>
</gene>
<evidence type="ECO:0000313" key="3">
    <source>
        <dbReference type="Proteomes" id="UP000095751"/>
    </source>
</evidence>
<sequence length="472" mass="52621">MSTRSKIKSEPEVVMDLDDSDDDIDQPIAVTSKNVTGVLGEDDSNSSSNDNDDEIDDDDEIVREIPVFLSPELSKQIQLIQYPLQKHAHPSPPEAARVKPRHCMMEIDFDTPSNIQRNGLYTMASRTFTSHTIPVSTHMALGKMMVSGGGDDKDPKQLGLHLVPLSRMTQMRPSFSHIDEAVASASATTDEELKRLSQLQSDPSGGTGRKSISFQKKESERQALARKSSYGFKKASEDSEGWHSLEVYDEKTLQANLIMGKVACPLAYQSRNLFDAKTLEKESGQKIQTTATITSSRPIPFSLLRAQFSTDDITDETLFAALGSCATLVRGNFCLNSKLLSYPPAMAQARTFILCLFQSMRVIHRERLMRVFVTPEITHPDSNNNNDGDDVVTTEVIGFILDQVGKQSKEGWVLKVDDDSTFAEKNPQTTVTHLQYWAKQIELFTPMLLRYRSNPFKHGDDDDDDDALMGDS</sequence>
<dbReference type="GO" id="GO:0042797">
    <property type="term" value="P:tRNA transcription by RNA polymerase III"/>
    <property type="evidence" value="ECO:0007669"/>
    <property type="project" value="TreeGrafter"/>
</dbReference>
<feature type="compositionally biased region" description="Acidic residues" evidence="1">
    <location>
        <begin position="40"/>
        <end position="57"/>
    </location>
</feature>
<dbReference type="PANTHER" id="PTHR12069:SF0">
    <property type="entry name" value="DNA-DIRECTED RNA POLYMERASE III SUBUNIT RPC5"/>
    <property type="match status" value="1"/>
</dbReference>
<dbReference type="OrthoDB" id="340681at2759"/>
<name>A0A1E7FV63_9STRA</name>